<evidence type="ECO:0000256" key="1">
    <source>
        <dbReference type="ARBA" id="ARBA00022801"/>
    </source>
</evidence>
<reference evidence="4 5" key="1">
    <citation type="journal article" date="2024" name="Science">
        <title>Giant polyketide synthase enzymes in the biosynthesis of giant marine polyether toxins.</title>
        <authorList>
            <person name="Fallon T.R."/>
            <person name="Shende V.V."/>
            <person name="Wierzbicki I.H."/>
            <person name="Pendleton A.L."/>
            <person name="Watervoot N.F."/>
            <person name="Auber R.P."/>
            <person name="Gonzalez D.J."/>
            <person name="Wisecaver J.H."/>
            <person name="Moore B.S."/>
        </authorList>
    </citation>
    <scope>NUCLEOTIDE SEQUENCE [LARGE SCALE GENOMIC DNA]</scope>
    <source>
        <strain evidence="4 5">12B1</strain>
    </source>
</reference>
<evidence type="ECO:0000313" key="5">
    <source>
        <dbReference type="Proteomes" id="UP001515480"/>
    </source>
</evidence>
<dbReference type="PANTHER" id="PTHR48070:SF6">
    <property type="entry name" value="ESTERASE OVCA2"/>
    <property type="match status" value="1"/>
</dbReference>
<name>A0AB34IXE0_PRYPA</name>
<evidence type="ECO:0000256" key="2">
    <source>
        <dbReference type="SAM" id="MobiDB-lite"/>
    </source>
</evidence>
<sequence length="309" mass="33601">MALWTEDQAREYFESGGQVAPPDAPSLAPSAAPSGEAESLDAWLDVHGLSRLAEALRSITAVGLDEQFELGRSSFLSFVKQLGIEKLADRQALANAVAKSKKEGWPAGGAASRKPRVLCLHGTATNSSIFKKQLQALLVACKDEFDFEFLDAEQVIDESHRNDKDFAPMMRRAFPEEKEFRAYCPTWLDDDGASFYENRDAAFAQIEAHLASRPAELLLGFSSGSDLAANPLIAQEPSLFVEPISTAAIIVSAKRGAAARGAPEKASQLFATPPVHLQHPENHRPLPADGASSLTIIQGVRDFLRRLYQ</sequence>
<evidence type="ECO:0000259" key="3">
    <source>
        <dbReference type="Pfam" id="PF03959"/>
    </source>
</evidence>
<dbReference type="InterPro" id="IPR029058">
    <property type="entry name" value="AB_hydrolase_fold"/>
</dbReference>
<dbReference type="Pfam" id="PF03959">
    <property type="entry name" value="FSH1"/>
    <property type="match status" value="1"/>
</dbReference>
<dbReference type="GO" id="GO:0005737">
    <property type="term" value="C:cytoplasm"/>
    <property type="evidence" value="ECO:0007669"/>
    <property type="project" value="TreeGrafter"/>
</dbReference>
<feature type="domain" description="Serine hydrolase" evidence="3">
    <location>
        <begin position="112"/>
        <end position="255"/>
    </location>
</feature>
<keyword evidence="5" id="KW-1185">Reference proteome</keyword>
<protein>
    <recommendedName>
        <fullName evidence="3">Serine hydrolase domain-containing protein</fullName>
    </recommendedName>
</protein>
<proteinExistence type="predicted"/>
<comment type="caution">
    <text evidence="4">The sequence shown here is derived from an EMBL/GenBank/DDBJ whole genome shotgun (WGS) entry which is preliminary data.</text>
</comment>
<dbReference type="InterPro" id="IPR005645">
    <property type="entry name" value="FSH-like_dom"/>
</dbReference>
<gene>
    <name evidence="4" type="ORF">AB1Y20_007398</name>
</gene>
<accession>A0AB34IXE0</accession>
<dbReference type="AlphaFoldDB" id="A0AB34IXE0"/>
<feature type="compositionally biased region" description="Low complexity" evidence="2">
    <location>
        <begin position="25"/>
        <end position="34"/>
    </location>
</feature>
<dbReference type="GO" id="GO:0016787">
    <property type="term" value="F:hydrolase activity"/>
    <property type="evidence" value="ECO:0007669"/>
    <property type="project" value="UniProtKB-KW"/>
</dbReference>
<keyword evidence="1" id="KW-0378">Hydrolase</keyword>
<evidence type="ECO:0000313" key="4">
    <source>
        <dbReference type="EMBL" id="KAL1507788.1"/>
    </source>
</evidence>
<dbReference type="Gene3D" id="3.40.50.1820">
    <property type="entry name" value="alpha/beta hydrolase"/>
    <property type="match status" value="1"/>
</dbReference>
<dbReference type="GO" id="GO:0005634">
    <property type="term" value="C:nucleus"/>
    <property type="evidence" value="ECO:0007669"/>
    <property type="project" value="TreeGrafter"/>
</dbReference>
<dbReference type="PANTHER" id="PTHR48070">
    <property type="entry name" value="ESTERASE OVCA2"/>
    <property type="match status" value="1"/>
</dbReference>
<dbReference type="EMBL" id="JBGBPQ010000017">
    <property type="protein sequence ID" value="KAL1507788.1"/>
    <property type="molecule type" value="Genomic_DNA"/>
</dbReference>
<organism evidence="4 5">
    <name type="scientific">Prymnesium parvum</name>
    <name type="common">Toxic golden alga</name>
    <dbReference type="NCBI Taxonomy" id="97485"/>
    <lineage>
        <taxon>Eukaryota</taxon>
        <taxon>Haptista</taxon>
        <taxon>Haptophyta</taxon>
        <taxon>Prymnesiophyceae</taxon>
        <taxon>Prymnesiales</taxon>
        <taxon>Prymnesiaceae</taxon>
        <taxon>Prymnesium</taxon>
    </lineage>
</organism>
<dbReference type="InterPro" id="IPR050593">
    <property type="entry name" value="LovG"/>
</dbReference>
<dbReference type="Proteomes" id="UP001515480">
    <property type="component" value="Unassembled WGS sequence"/>
</dbReference>
<feature type="region of interest" description="Disordered" evidence="2">
    <location>
        <begin position="14"/>
        <end position="34"/>
    </location>
</feature>